<dbReference type="InterPro" id="IPR039606">
    <property type="entry name" value="Phytol/farnesol_kinase"/>
</dbReference>
<evidence type="ECO:0000256" key="2">
    <source>
        <dbReference type="ARBA" id="ARBA00004229"/>
    </source>
</evidence>
<dbReference type="InterPro" id="IPR002893">
    <property type="entry name" value="Znf_MYND"/>
</dbReference>
<evidence type="ECO:0000256" key="14">
    <source>
        <dbReference type="ARBA" id="ARBA00023136"/>
    </source>
</evidence>
<keyword evidence="5" id="KW-0934">Plastid</keyword>
<protein>
    <recommendedName>
        <fullName evidence="16">phytol kinase</fullName>
        <ecNumber evidence="16">2.7.1.182</ecNumber>
    </recommendedName>
</protein>
<keyword evidence="9 18" id="KW-0863">Zinc-finger</keyword>
<dbReference type="Pfam" id="PF01753">
    <property type="entry name" value="zf-MYND"/>
    <property type="match status" value="1"/>
</dbReference>
<evidence type="ECO:0000256" key="18">
    <source>
        <dbReference type="PROSITE-ProRule" id="PRU00134"/>
    </source>
</evidence>
<evidence type="ECO:0000256" key="13">
    <source>
        <dbReference type="ARBA" id="ARBA00022989"/>
    </source>
</evidence>
<comment type="catalytic activity">
    <reaction evidence="17">
        <text>phytol + CTP = phytyl phosphate + CDP + H(+)</text>
        <dbReference type="Rhea" id="RHEA:38055"/>
        <dbReference type="ChEBI" id="CHEBI:15378"/>
        <dbReference type="ChEBI" id="CHEBI:17327"/>
        <dbReference type="ChEBI" id="CHEBI:37563"/>
        <dbReference type="ChEBI" id="CHEBI:58069"/>
        <dbReference type="ChEBI" id="CHEBI:75483"/>
        <dbReference type="EC" id="2.7.1.182"/>
    </reaction>
</comment>
<evidence type="ECO:0000256" key="7">
    <source>
        <dbReference type="ARBA" id="ARBA00022692"/>
    </source>
</evidence>
<keyword evidence="21" id="KW-1185">Reference proteome</keyword>
<evidence type="ECO:0000256" key="9">
    <source>
        <dbReference type="ARBA" id="ARBA00022771"/>
    </source>
</evidence>
<reference evidence="20 21" key="1">
    <citation type="submission" date="2019-09" db="EMBL/GenBank/DDBJ databases">
        <title>Draft genome of the ectomycorrhizal ascomycete Sphaerosporella brunnea.</title>
        <authorList>
            <consortium name="DOE Joint Genome Institute"/>
            <person name="Benucci G.M."/>
            <person name="Marozzi G."/>
            <person name="Antonielli L."/>
            <person name="Sanchez S."/>
            <person name="Marco P."/>
            <person name="Wang X."/>
            <person name="Falini L.B."/>
            <person name="Barry K."/>
            <person name="Haridas S."/>
            <person name="Lipzen A."/>
            <person name="Labutti K."/>
            <person name="Grigoriev I.V."/>
            <person name="Murat C."/>
            <person name="Martin F."/>
            <person name="Albertini E."/>
            <person name="Donnini D."/>
            <person name="Bonito G."/>
        </authorList>
    </citation>
    <scope>NUCLEOTIDE SEQUENCE [LARGE SCALE GENOMIC DNA]</scope>
    <source>
        <strain evidence="20 21">Sb_GMNB300</strain>
    </source>
</reference>
<organism evidence="20 21">
    <name type="scientific">Sphaerosporella brunnea</name>
    <dbReference type="NCBI Taxonomy" id="1250544"/>
    <lineage>
        <taxon>Eukaryota</taxon>
        <taxon>Fungi</taxon>
        <taxon>Dikarya</taxon>
        <taxon>Ascomycota</taxon>
        <taxon>Pezizomycotina</taxon>
        <taxon>Pezizomycetes</taxon>
        <taxon>Pezizales</taxon>
        <taxon>Pyronemataceae</taxon>
        <taxon>Sphaerosporella</taxon>
    </lineage>
</organism>
<evidence type="ECO:0000256" key="15">
    <source>
        <dbReference type="ARBA" id="ARBA00024015"/>
    </source>
</evidence>
<dbReference type="PROSITE" id="PS01360">
    <property type="entry name" value="ZF_MYND_1"/>
    <property type="match status" value="1"/>
</dbReference>
<keyword evidence="11" id="KW-0862">Zinc</keyword>
<keyword evidence="7" id="KW-0812">Transmembrane</keyword>
<comment type="subcellular location">
    <subcellularLocation>
        <location evidence="1">Membrane</location>
        <topology evidence="1">Multi-pass membrane protein</topology>
    </subcellularLocation>
    <subcellularLocation>
        <location evidence="2">Plastid</location>
        <location evidence="2">Chloroplast</location>
    </subcellularLocation>
</comment>
<dbReference type="GO" id="GO:0016020">
    <property type="term" value="C:membrane"/>
    <property type="evidence" value="ECO:0007669"/>
    <property type="project" value="UniProtKB-SubCell"/>
</dbReference>
<keyword evidence="4" id="KW-0150">Chloroplast</keyword>
<comment type="caution">
    <text evidence="20">The sequence shown here is derived from an EMBL/GenBank/DDBJ whole genome shotgun (WGS) entry which is preliminary data.</text>
</comment>
<comment type="similarity">
    <text evidence="3">Belongs to the polyprenol kinase family.</text>
</comment>
<dbReference type="PANTHER" id="PTHR32523:SF8">
    <property type="entry name" value="DOLICHOL KINASE"/>
    <property type="match status" value="1"/>
</dbReference>
<dbReference type="PANTHER" id="PTHR32523">
    <property type="entry name" value="PHYTOL KINASE 1, CHLOROPLASTIC"/>
    <property type="match status" value="1"/>
</dbReference>
<dbReference type="AlphaFoldDB" id="A0A5J5EHH4"/>
<keyword evidence="13" id="KW-1133">Transmembrane helix</keyword>
<evidence type="ECO:0000259" key="19">
    <source>
        <dbReference type="PROSITE" id="PS50865"/>
    </source>
</evidence>
<evidence type="ECO:0000313" key="21">
    <source>
        <dbReference type="Proteomes" id="UP000326924"/>
    </source>
</evidence>
<dbReference type="EMBL" id="VXIS01000340">
    <property type="protein sequence ID" value="KAA8894429.1"/>
    <property type="molecule type" value="Genomic_DNA"/>
</dbReference>
<keyword evidence="12" id="KW-0809">Transit peptide</keyword>
<evidence type="ECO:0000256" key="1">
    <source>
        <dbReference type="ARBA" id="ARBA00004141"/>
    </source>
</evidence>
<dbReference type="PROSITE" id="PS50865">
    <property type="entry name" value="ZF_MYND_2"/>
    <property type="match status" value="1"/>
</dbReference>
<evidence type="ECO:0000313" key="20">
    <source>
        <dbReference type="EMBL" id="KAA8894429.1"/>
    </source>
</evidence>
<evidence type="ECO:0000256" key="10">
    <source>
        <dbReference type="ARBA" id="ARBA00022777"/>
    </source>
</evidence>
<keyword evidence="14" id="KW-0472">Membrane</keyword>
<evidence type="ECO:0000256" key="4">
    <source>
        <dbReference type="ARBA" id="ARBA00022528"/>
    </source>
</evidence>
<evidence type="ECO:0000256" key="6">
    <source>
        <dbReference type="ARBA" id="ARBA00022679"/>
    </source>
</evidence>
<dbReference type="EC" id="2.7.1.182" evidence="16"/>
<dbReference type="InParanoid" id="A0A5J5EHH4"/>
<evidence type="ECO:0000256" key="16">
    <source>
        <dbReference type="ARBA" id="ARBA00039024"/>
    </source>
</evidence>
<dbReference type="GO" id="GO:0008270">
    <property type="term" value="F:zinc ion binding"/>
    <property type="evidence" value="ECO:0007669"/>
    <property type="project" value="UniProtKB-KW"/>
</dbReference>
<name>A0A5J5EHH4_9PEZI</name>
<dbReference type="GO" id="GO:0010276">
    <property type="term" value="F:phytol kinase activity"/>
    <property type="evidence" value="ECO:0007669"/>
    <property type="project" value="UniProtKB-EC"/>
</dbReference>
<evidence type="ECO:0000256" key="11">
    <source>
        <dbReference type="ARBA" id="ARBA00022833"/>
    </source>
</evidence>
<evidence type="ECO:0000256" key="5">
    <source>
        <dbReference type="ARBA" id="ARBA00022640"/>
    </source>
</evidence>
<sequence>MINRKRPLEALNFCLASLDRTSRACSWHADYEPRIALQALTRFRKADLDPGSPPPVELQPYPHFDLLHTMALAAFLVHDGPSTFALSILRRAYHANPFLSRMVRREEQVRVEGSDYAGKQLAQEGMLYVHRFIRIWVNVPGLEDWLKTCKDDVEMRQCDALGCKNMEDSEGRLSVCARCRQAWYCGVECQKKDWNAGGHKRRCKPPTAFPFPQ</sequence>
<feature type="domain" description="MYND-type" evidence="19">
    <location>
        <begin position="158"/>
        <end position="203"/>
    </location>
</feature>
<dbReference type="Gene3D" id="6.10.140.2220">
    <property type="match status" value="1"/>
</dbReference>
<keyword evidence="6" id="KW-0808">Transferase</keyword>
<evidence type="ECO:0000256" key="17">
    <source>
        <dbReference type="ARBA" id="ARBA00048889"/>
    </source>
</evidence>
<keyword evidence="10" id="KW-0418">Kinase</keyword>
<evidence type="ECO:0000256" key="12">
    <source>
        <dbReference type="ARBA" id="ARBA00022946"/>
    </source>
</evidence>
<evidence type="ECO:0000256" key="8">
    <source>
        <dbReference type="ARBA" id="ARBA00022723"/>
    </source>
</evidence>
<gene>
    <name evidence="20" type="ORF">FN846DRAFT_415507</name>
</gene>
<comment type="pathway">
    <text evidence="15">Cofactor biosynthesis; tocopherol biosynthesis.</text>
</comment>
<dbReference type="SUPFAM" id="SSF144232">
    <property type="entry name" value="HIT/MYND zinc finger-like"/>
    <property type="match status" value="1"/>
</dbReference>
<dbReference type="Proteomes" id="UP000326924">
    <property type="component" value="Unassembled WGS sequence"/>
</dbReference>
<accession>A0A5J5EHH4</accession>
<proteinExistence type="inferred from homology"/>
<dbReference type="OrthoDB" id="432970at2759"/>
<evidence type="ECO:0000256" key="3">
    <source>
        <dbReference type="ARBA" id="ARBA00010794"/>
    </source>
</evidence>
<keyword evidence="8" id="KW-0479">Metal-binding</keyword>